<keyword evidence="6" id="KW-0597">Phosphoprotein</keyword>
<feature type="compositionally biased region" description="Pro residues" evidence="20">
    <location>
        <begin position="2003"/>
        <end position="2024"/>
    </location>
</feature>
<organism evidence="23 24">
    <name type="scientific">Microcaecilia unicolor</name>
    <dbReference type="NCBI Taxonomy" id="1415580"/>
    <lineage>
        <taxon>Eukaryota</taxon>
        <taxon>Metazoa</taxon>
        <taxon>Chordata</taxon>
        <taxon>Craniata</taxon>
        <taxon>Vertebrata</taxon>
        <taxon>Euteleostomi</taxon>
        <taxon>Amphibia</taxon>
        <taxon>Gymnophiona</taxon>
        <taxon>Siphonopidae</taxon>
        <taxon>Microcaecilia</taxon>
    </lineage>
</organism>
<reference evidence="24" key="1">
    <citation type="submission" date="2025-08" db="UniProtKB">
        <authorList>
            <consortium name="RefSeq"/>
        </authorList>
    </citation>
    <scope>IDENTIFICATION</scope>
</reference>
<dbReference type="GO" id="GO:0048731">
    <property type="term" value="P:system development"/>
    <property type="evidence" value="ECO:0007669"/>
    <property type="project" value="UniProtKB-ARBA"/>
</dbReference>
<evidence type="ECO:0000256" key="15">
    <source>
        <dbReference type="ARBA" id="ARBA00023180"/>
    </source>
</evidence>
<dbReference type="InParanoid" id="A0A6P7XHC6"/>
<keyword evidence="11" id="KW-0653">Protein transport</keyword>
<evidence type="ECO:0000256" key="4">
    <source>
        <dbReference type="ARBA" id="ARBA00022481"/>
    </source>
</evidence>
<feature type="region of interest" description="Disordered" evidence="20">
    <location>
        <begin position="487"/>
        <end position="608"/>
    </location>
</feature>
<dbReference type="GO" id="GO:0009306">
    <property type="term" value="P:protein secretion"/>
    <property type="evidence" value="ECO:0007669"/>
    <property type="project" value="TreeGrafter"/>
</dbReference>
<feature type="compositionally biased region" description="Basic and acidic residues" evidence="20">
    <location>
        <begin position="184"/>
        <end position="199"/>
    </location>
</feature>
<evidence type="ECO:0000256" key="12">
    <source>
        <dbReference type="ARBA" id="ARBA00022989"/>
    </source>
</evidence>
<feature type="chain" id="PRO_5027977487" description="Transport and Golgi organization protein 1 homolog" evidence="21">
    <location>
        <begin position="23"/>
        <end position="2119"/>
    </location>
</feature>
<evidence type="ECO:0000256" key="10">
    <source>
        <dbReference type="ARBA" id="ARBA00022892"/>
    </source>
</evidence>
<feature type="compositionally biased region" description="Basic and acidic residues" evidence="20">
    <location>
        <begin position="908"/>
        <end position="924"/>
    </location>
</feature>
<feature type="compositionally biased region" description="Basic and acidic residues" evidence="20">
    <location>
        <begin position="439"/>
        <end position="458"/>
    </location>
</feature>
<dbReference type="FunFam" id="2.30.30.40:FF:000162">
    <property type="entry name" value="MIA SH3 domain ER export factor 3"/>
    <property type="match status" value="1"/>
</dbReference>
<feature type="compositionally biased region" description="Pro residues" evidence="20">
    <location>
        <begin position="1762"/>
        <end position="1773"/>
    </location>
</feature>
<feature type="compositionally biased region" description="Acidic residues" evidence="20">
    <location>
        <begin position="778"/>
        <end position="796"/>
    </location>
</feature>
<feature type="compositionally biased region" description="Polar residues" evidence="20">
    <location>
        <begin position="409"/>
        <end position="419"/>
    </location>
</feature>
<feature type="compositionally biased region" description="Basic and acidic residues" evidence="20">
    <location>
        <begin position="389"/>
        <end position="408"/>
    </location>
</feature>
<feature type="compositionally biased region" description="Basic and acidic residues" evidence="20">
    <location>
        <begin position="637"/>
        <end position="699"/>
    </location>
</feature>
<dbReference type="GO" id="GO:0005789">
    <property type="term" value="C:endoplasmic reticulum membrane"/>
    <property type="evidence" value="ECO:0007669"/>
    <property type="project" value="UniProtKB-SubCell"/>
</dbReference>
<dbReference type="PROSITE" id="PS50002">
    <property type="entry name" value="SH3"/>
    <property type="match status" value="1"/>
</dbReference>
<feature type="compositionally biased region" description="Pro residues" evidence="20">
    <location>
        <begin position="1905"/>
        <end position="1919"/>
    </location>
</feature>
<evidence type="ECO:0000256" key="19">
    <source>
        <dbReference type="SAM" id="Coils"/>
    </source>
</evidence>
<evidence type="ECO:0000256" key="2">
    <source>
        <dbReference type="ARBA" id="ARBA00022443"/>
    </source>
</evidence>
<gene>
    <name evidence="24" type="primary">MIA3</name>
</gene>
<feature type="compositionally biased region" description="Pro residues" evidence="20">
    <location>
        <begin position="1947"/>
        <end position="1986"/>
    </location>
</feature>
<keyword evidence="10" id="KW-0931">ER-Golgi transport</keyword>
<keyword evidence="3" id="KW-0813">Transport</keyword>
<feature type="region of interest" description="Disordered" evidence="20">
    <location>
        <begin position="622"/>
        <end position="751"/>
    </location>
</feature>
<comment type="similarity">
    <text evidence="16">Belongs to the MIA/OTOR family. Tango1 subfamily.</text>
</comment>
<feature type="compositionally biased region" description="Acidic residues" evidence="20">
    <location>
        <begin position="170"/>
        <end position="183"/>
    </location>
</feature>
<feature type="compositionally biased region" description="Polar residues" evidence="20">
    <location>
        <begin position="867"/>
        <end position="879"/>
    </location>
</feature>
<feature type="region of interest" description="Disordered" evidence="20">
    <location>
        <begin position="763"/>
        <end position="796"/>
    </location>
</feature>
<evidence type="ECO:0000259" key="22">
    <source>
        <dbReference type="PROSITE" id="PS50002"/>
    </source>
</evidence>
<feature type="compositionally biased region" description="Basic and acidic residues" evidence="20">
    <location>
        <begin position="1130"/>
        <end position="1148"/>
    </location>
</feature>
<dbReference type="Gene3D" id="2.30.30.40">
    <property type="entry name" value="SH3 Domains"/>
    <property type="match status" value="1"/>
</dbReference>
<dbReference type="Gene3D" id="1.20.5.1160">
    <property type="entry name" value="Vasodilator-stimulated phosphoprotein"/>
    <property type="match status" value="1"/>
</dbReference>
<feature type="compositionally biased region" description="Pro residues" evidence="20">
    <location>
        <begin position="1871"/>
        <end position="1889"/>
    </location>
</feature>
<evidence type="ECO:0000313" key="24">
    <source>
        <dbReference type="RefSeq" id="XP_030051848.1"/>
    </source>
</evidence>
<feature type="compositionally biased region" description="Basic and acidic residues" evidence="20">
    <location>
        <begin position="572"/>
        <end position="608"/>
    </location>
</feature>
<dbReference type="CTD" id="375056"/>
<dbReference type="SMART" id="SM00326">
    <property type="entry name" value="SH3"/>
    <property type="match status" value="1"/>
</dbReference>
<feature type="region of interest" description="Disordered" evidence="20">
    <location>
        <begin position="1724"/>
        <end position="2119"/>
    </location>
</feature>
<dbReference type="InterPro" id="IPR051500">
    <property type="entry name" value="cTAGE_MIA/OTOR"/>
</dbReference>
<evidence type="ECO:0000313" key="23">
    <source>
        <dbReference type="Proteomes" id="UP000515156"/>
    </source>
</evidence>
<protein>
    <recommendedName>
        <fullName evidence="17">Transport and Golgi organization protein 1 homolog</fullName>
    </recommendedName>
</protein>
<feature type="region of interest" description="Disordered" evidence="20">
    <location>
        <begin position="859"/>
        <end position="953"/>
    </location>
</feature>
<evidence type="ECO:0000256" key="21">
    <source>
        <dbReference type="SAM" id="SignalP"/>
    </source>
</evidence>
<evidence type="ECO:0000256" key="5">
    <source>
        <dbReference type="ARBA" id="ARBA00022483"/>
    </source>
</evidence>
<dbReference type="InterPro" id="IPR054697">
    <property type="entry name" value="NPIP_N"/>
</dbReference>
<keyword evidence="7" id="KW-0812">Transmembrane</keyword>
<evidence type="ECO:0000256" key="9">
    <source>
        <dbReference type="ARBA" id="ARBA00022824"/>
    </source>
</evidence>
<keyword evidence="2 18" id="KW-0728">SH3 domain</keyword>
<feature type="compositionally biased region" description="Basic and acidic residues" evidence="20">
    <location>
        <begin position="155"/>
        <end position="169"/>
    </location>
</feature>
<evidence type="ECO:0000256" key="3">
    <source>
        <dbReference type="ARBA" id="ARBA00022448"/>
    </source>
</evidence>
<feature type="compositionally biased region" description="Basic and acidic residues" evidence="20">
    <location>
        <begin position="934"/>
        <end position="951"/>
    </location>
</feature>
<feature type="region of interest" description="Disordered" evidence="20">
    <location>
        <begin position="1101"/>
        <end position="1148"/>
    </location>
</feature>
<evidence type="ECO:0000256" key="7">
    <source>
        <dbReference type="ARBA" id="ARBA00022692"/>
    </source>
</evidence>
<feature type="compositionally biased region" description="Polar residues" evidence="20">
    <location>
        <begin position="240"/>
        <end position="249"/>
    </location>
</feature>
<evidence type="ECO:0000256" key="14">
    <source>
        <dbReference type="ARBA" id="ARBA00023136"/>
    </source>
</evidence>
<keyword evidence="9" id="KW-0256">Endoplasmic reticulum</keyword>
<feature type="compositionally biased region" description="Low complexity" evidence="20">
    <location>
        <begin position="1920"/>
        <end position="1946"/>
    </location>
</feature>
<feature type="signal peptide" evidence="21">
    <location>
        <begin position="1"/>
        <end position="22"/>
    </location>
</feature>
<dbReference type="RefSeq" id="XP_030051848.1">
    <property type="nucleotide sequence ID" value="XM_030195988.1"/>
</dbReference>
<evidence type="ECO:0000256" key="6">
    <source>
        <dbReference type="ARBA" id="ARBA00022553"/>
    </source>
</evidence>
<feature type="compositionally biased region" description="Basic and acidic residues" evidence="20">
    <location>
        <begin position="515"/>
        <end position="529"/>
    </location>
</feature>
<dbReference type="PANTHER" id="PTHR23158:SF54">
    <property type="entry name" value="TRANSPORT AND GOLGI ORGANIZATION PROTEIN 1 HOMOLOG"/>
    <property type="match status" value="1"/>
</dbReference>
<accession>A0A6P7XHC6</accession>
<feature type="region of interest" description="Disordered" evidence="20">
    <location>
        <begin position="1500"/>
        <end position="1529"/>
    </location>
</feature>
<keyword evidence="8 21" id="KW-0732">Signal</keyword>
<dbReference type="Pfam" id="PF06409">
    <property type="entry name" value="NPIP"/>
    <property type="match status" value="1"/>
</dbReference>
<feature type="compositionally biased region" description="Basic and acidic residues" evidence="20">
    <location>
        <begin position="707"/>
        <end position="719"/>
    </location>
</feature>
<dbReference type="GO" id="GO:0006888">
    <property type="term" value="P:endoplasmic reticulum to Golgi vesicle-mediated transport"/>
    <property type="evidence" value="ECO:0007669"/>
    <property type="project" value="TreeGrafter"/>
</dbReference>
<keyword evidence="13 19" id="KW-0175">Coiled coil</keyword>
<feature type="region of interest" description="Disordered" evidence="20">
    <location>
        <begin position="139"/>
        <end position="264"/>
    </location>
</feature>
<feature type="coiled-coil region" evidence="19">
    <location>
        <begin position="1287"/>
        <end position="1461"/>
    </location>
</feature>
<keyword evidence="15" id="KW-0325">Glycoprotein</keyword>
<feature type="compositionally biased region" description="Basic and acidic residues" evidence="20">
    <location>
        <begin position="2090"/>
        <end position="2099"/>
    </location>
</feature>
<proteinExistence type="inferred from homology"/>
<feature type="compositionally biased region" description="Polar residues" evidence="20">
    <location>
        <begin position="1820"/>
        <end position="1833"/>
    </location>
</feature>
<dbReference type="GeneID" id="115465491"/>
<dbReference type="PANTHER" id="PTHR23158">
    <property type="entry name" value="MELANOMA INHIBITORY ACTIVITY-RELATED"/>
    <property type="match status" value="1"/>
</dbReference>
<dbReference type="GO" id="GO:0006887">
    <property type="term" value="P:exocytosis"/>
    <property type="evidence" value="ECO:0007669"/>
    <property type="project" value="UniProtKB-KW"/>
</dbReference>
<dbReference type="OrthoDB" id="6022771at2759"/>
<evidence type="ECO:0000256" key="11">
    <source>
        <dbReference type="ARBA" id="ARBA00022927"/>
    </source>
</evidence>
<feature type="compositionally biased region" description="Basic and acidic residues" evidence="20">
    <location>
        <begin position="365"/>
        <end position="375"/>
    </location>
</feature>
<feature type="domain" description="SH3" evidence="22">
    <location>
        <begin position="41"/>
        <end position="103"/>
    </location>
</feature>
<sequence length="2119" mass="237659">MAAARAALCLLPLALCHLSSQARTDRRFAPVKRCADEECSMLMCRGKAVEDFSGPDCRFLDFKNGDIIYVYYKLAGGTAELWAGSIGNKFGYFPKDLLKVDQVYCKEELELPTDETDFVCFEGGKDDFDNYNVEELLKKPEEADSRAESPSSVEPKTDSEKENDHKIPEEETQEEDTNESSEISDDRGLDNKPGEKDEYFPELDALDTTDHFPSKKATNLEETLQTNRDDDFIISHESENSQGDTIASQHSEEIQEKKLLFPGDSSHTKILTISQGEDDIQSDEKEEVEAYTSLNEKRLEALKTQLGSTADAIVTDDDTTGHITSTNKHFEDLTLEHQDTQMEEGGKENFEETLLLSYEAAGAKSDVESTDEKEPSAFSKIDTQNNPDEENKSKETVESLKQEKDGKDTLTTLENTNFAIVSDSEHTRQVTDLDGSDSDEQKEKEEDEAKPTGDVKDGEFFFIGMEKIEAQQKEKTADGQLKEYIKENINTETETPAASVLESRDSLRTAQLPEEQNKERFTSRKKTDMEEPQNVPTKELSPVNGPGINSEIEQLNETKQETAPGLGNLEETAVHKTTEQTEFQRENEMEEGFQDKRDQSINIFDKNEDKHRVKDLLSQVQKVSKSEWKHTNFPQSVDEHLAPDEEEKEMTKARGEDSKHIVPEIKKQSMAEQSKKQERNRVKTASENKDSLEKHETEAAAKLSGKQAEETKDIEKTTEQELSSDEVEIKEQKSSNQNVIDNKKQFEKETTTRVDKEMVIQAEAAAGDNGQHNVDWVSDTDSELEEEASEPIEGLLEDENAALAKLSRDKNARDTDIEKAPDLVLTANNIIEQNKRESSVNGSDEINEDIKHRGTAGMNEMLKGTRPPQNYDQSETSGLTEKDRNDRVLPGIEGGPWPTDMSSLNNIRENRESGEASAHLESKPNDNIIEEAEDSPKDLTEKAHTRDKQSEDSVEFNDELLYVEESIEEIIPEYNELVKNLTIMRTYLNEQHIERLLRFLGPHNIFRVEAMFHDMESELKLAQQGNRDEGDIEKALDQILESSESSILDEVERILDSVEADEERMPKGKDIFNEEYIILDDLQEIAYQLRHKYLRVHDSTPLAPGVQESTESGKDVELNKEQSVGQDTAGRIDPEFSDHEGKRPFLDDKDLRMPSAKEVLLDTSISEELDFLYNKEMDDMPASGSANSAQNSMEEFGARAMTDNTMEIEKDELETESSVPSILKSLGSDIQETMNPYTKKLVASLPEDMRPGPDFHGLPWKPIIITALVGAATLAIFLWRTCLSVKSKVYQANEKQLAEKIKNLIQEKSEVLEKISDYEQKMKEAKESVKEARKKNSTLSAEATGLKDSIKSLEEKNQQLTSSMKNLQEMLRTEREQSSKKKDMILETEKSVEKLQEVIAQHSAELSEVQIALSEAKLSEQKLKSDVRNAQEENSRLKQSKEQLLKEAEGWSERHSEMNEQISLYQVSQKDTEEALAYKENEIEVLTNCLMQLKQLDTDLESESRADEESDWDKAGGGDLTNGELSDKHRQKMKSQIRQLMDVSRVKTMLTIIEEDRDLLQTKLGDEISARHELEEQIEKLDHDHSSLYTSKTRLENECKTLHQKVEILTELYQQKEMALQKKLTQEEYERQEKEQKLSVADEKAVVASQEVKVYKQRIQEMEDELEKTEKSYKNQIASHEKKAHDNWLIARSAERTLAEEKRESANLRQKLIEVNQKIAVLQRPSIVKPTPGRPDHQIQGHRGPLSRDGSFGPSPVSGGAPSPPLMIEPPGRPASANLNRREFPRGEFGAVDGSSAPRRPLPEVSGRVSAPDLGRSVTAMLNSGPRTSSPSTMMDGLQNPSKEPEPPSVVAVDPSSDEPDSVMSGSRGPPLFPGTPIMSPPSSGPLPQPLIRFGPPLPRGHYGPRPPPPLIRGLPLPPGARDYLPGLPPGMRELPPGPLPGMRGLPPGPPPEMRGLPLGPPPEMRGLPPGPPPEMRGLTPGPPPEMRVLPPGAPLEMQGLLPGPPPEMWGPPPEMRGLPPGPPLEMRGLPPGPSPEMRDLPPSMLLPLGPTTDPREYIRASSRYGPVGLRENLSGPPAQRDCPLPARDFLPRDTRDHPPAPPPASGQIDCTDVPEHRR</sequence>
<evidence type="ECO:0000256" key="18">
    <source>
        <dbReference type="PROSITE-ProRule" id="PRU00192"/>
    </source>
</evidence>
<feature type="coiled-coil region" evidence="19">
    <location>
        <begin position="1592"/>
        <end position="1718"/>
    </location>
</feature>
<feature type="compositionally biased region" description="Low complexity" evidence="20">
    <location>
        <begin position="1750"/>
        <end position="1761"/>
    </location>
</feature>
<keyword evidence="5" id="KW-0268">Exocytosis</keyword>
<keyword evidence="12" id="KW-1133">Transmembrane helix</keyword>
<evidence type="ECO:0000256" key="20">
    <source>
        <dbReference type="SAM" id="MobiDB-lite"/>
    </source>
</evidence>
<comment type="subcellular location">
    <subcellularLocation>
        <location evidence="1">Endoplasmic reticulum membrane</location>
        <topology evidence="1">Single-pass membrane protein</topology>
    </subcellularLocation>
</comment>
<dbReference type="InterPro" id="IPR001452">
    <property type="entry name" value="SH3_domain"/>
</dbReference>
<dbReference type="Proteomes" id="UP000515156">
    <property type="component" value="Chromosome 3"/>
</dbReference>
<dbReference type="GO" id="GO:0070971">
    <property type="term" value="C:endoplasmic reticulum exit site"/>
    <property type="evidence" value="ECO:0007669"/>
    <property type="project" value="TreeGrafter"/>
</dbReference>
<dbReference type="KEGG" id="muo:115465491"/>
<keyword evidence="23" id="KW-1185">Reference proteome</keyword>
<keyword evidence="14" id="KW-0472">Membrane</keyword>
<dbReference type="GO" id="GO:0035459">
    <property type="term" value="P:vesicle cargo loading"/>
    <property type="evidence" value="ECO:0007669"/>
    <property type="project" value="TreeGrafter"/>
</dbReference>
<dbReference type="Pfam" id="PF07653">
    <property type="entry name" value="SH3_2"/>
    <property type="match status" value="1"/>
</dbReference>
<evidence type="ECO:0000256" key="1">
    <source>
        <dbReference type="ARBA" id="ARBA00004389"/>
    </source>
</evidence>
<evidence type="ECO:0000256" key="17">
    <source>
        <dbReference type="ARBA" id="ARBA00068894"/>
    </source>
</evidence>
<feature type="compositionally biased region" description="Basic and acidic residues" evidence="20">
    <location>
        <begin position="1111"/>
        <end position="1120"/>
    </location>
</feature>
<feature type="region of interest" description="Disordered" evidence="20">
    <location>
        <begin position="361"/>
        <end position="458"/>
    </location>
</feature>
<dbReference type="FunCoup" id="A0A6P7XHC6">
    <property type="interactions" value="2731"/>
</dbReference>
<dbReference type="SUPFAM" id="SSF50044">
    <property type="entry name" value="SH3-domain"/>
    <property type="match status" value="1"/>
</dbReference>
<feature type="compositionally biased region" description="Basic and acidic residues" evidence="20">
    <location>
        <begin position="250"/>
        <end position="259"/>
    </location>
</feature>
<feature type="compositionally biased region" description="Basic and acidic residues" evidence="20">
    <location>
        <begin position="741"/>
        <end position="751"/>
    </location>
</feature>
<feature type="compositionally biased region" description="Polar residues" evidence="20">
    <location>
        <begin position="216"/>
        <end position="226"/>
    </location>
</feature>
<feature type="compositionally biased region" description="Basic and acidic residues" evidence="20">
    <location>
        <begin position="227"/>
        <end position="239"/>
    </location>
</feature>
<evidence type="ECO:0000256" key="8">
    <source>
        <dbReference type="ARBA" id="ARBA00022729"/>
    </source>
</evidence>
<evidence type="ECO:0000256" key="16">
    <source>
        <dbReference type="ARBA" id="ARBA00061139"/>
    </source>
</evidence>
<keyword evidence="4" id="KW-0488">Methylation</keyword>
<feature type="compositionally biased region" description="Basic and acidic residues" evidence="20">
    <location>
        <begin position="1502"/>
        <end position="1516"/>
    </location>
</feature>
<evidence type="ECO:0000256" key="13">
    <source>
        <dbReference type="ARBA" id="ARBA00023054"/>
    </source>
</evidence>
<name>A0A6P7XHC6_9AMPH</name>
<dbReference type="InterPro" id="IPR036028">
    <property type="entry name" value="SH3-like_dom_sf"/>
</dbReference>